<protein>
    <submittedName>
        <fullName evidence="2">DUF2075 domain-containing protein</fullName>
    </submittedName>
</protein>
<organism evidence="2 3">
    <name type="scientific">Oryzomonas rubra</name>
    <dbReference type="NCBI Taxonomy" id="2509454"/>
    <lineage>
        <taxon>Bacteria</taxon>
        <taxon>Pseudomonadati</taxon>
        <taxon>Thermodesulfobacteriota</taxon>
        <taxon>Desulfuromonadia</taxon>
        <taxon>Geobacterales</taxon>
        <taxon>Geobacteraceae</taxon>
        <taxon>Oryzomonas</taxon>
    </lineage>
</organism>
<dbReference type="InterPro" id="IPR003593">
    <property type="entry name" value="AAA+_ATPase"/>
</dbReference>
<gene>
    <name evidence="2" type="ORF">ET418_09150</name>
</gene>
<evidence type="ECO:0000313" key="3">
    <source>
        <dbReference type="Proteomes" id="UP000324298"/>
    </source>
</evidence>
<dbReference type="InterPro" id="IPR052026">
    <property type="entry name" value="ExeA_AAA_ATPase_DNA-bind"/>
</dbReference>
<dbReference type="PANTHER" id="PTHR35894:SF1">
    <property type="entry name" value="PHOSPHORIBULOKINASE _ URIDINE KINASE FAMILY"/>
    <property type="match status" value="1"/>
</dbReference>
<reference evidence="2 3" key="1">
    <citation type="submission" date="2019-04" db="EMBL/GenBank/DDBJ databases">
        <title>Geobacter ruber sp. nov., ferric-reducing bacteria isolated from paddy soil.</title>
        <authorList>
            <person name="Xu Z."/>
            <person name="Masuda Y."/>
            <person name="Itoh H."/>
            <person name="Senoo K."/>
        </authorList>
    </citation>
    <scope>NUCLEOTIDE SEQUENCE [LARGE SCALE GENOMIC DNA]</scope>
    <source>
        <strain evidence="2 3">Red88</strain>
    </source>
</reference>
<dbReference type="InterPro" id="IPR027417">
    <property type="entry name" value="P-loop_NTPase"/>
</dbReference>
<sequence>MYCDFFGFTEKPFTITPNPHFIYLSGNHREAFAHLLYGIDSHAGFIAMTGEVGTGKTTVLRTLLSQLDPEKYKSALIFNPCLSGEQLLASICRDFGIEAAEKNSFAYLEALNRYLLEQNAAGRTLVLVVDEAQNLAPEVLEQVRLISNLETERDKLIQIILAGQPELDDVFNRHDLRQLNQRITVRCRLSPMGLDDTKEYISHRVKISGSRIPRLFSPGAVKQIYRFSGGIPRLINVACEQALLLAWTRESLTVTPDIAARVIAEAGAVAPRRGLWERITGLFFSGK</sequence>
<dbReference type="PANTHER" id="PTHR35894">
    <property type="entry name" value="GENERAL SECRETION PATHWAY PROTEIN A-RELATED"/>
    <property type="match status" value="1"/>
</dbReference>
<evidence type="ECO:0000259" key="1">
    <source>
        <dbReference type="SMART" id="SM00382"/>
    </source>
</evidence>
<dbReference type="InterPro" id="IPR049945">
    <property type="entry name" value="AAA_22"/>
</dbReference>
<dbReference type="RefSeq" id="WP_149307308.1">
    <property type="nucleotide sequence ID" value="NZ_SRSD01000005.1"/>
</dbReference>
<dbReference type="Proteomes" id="UP000324298">
    <property type="component" value="Unassembled WGS sequence"/>
</dbReference>
<keyword evidence="3" id="KW-1185">Reference proteome</keyword>
<dbReference type="GO" id="GO:0016887">
    <property type="term" value="F:ATP hydrolysis activity"/>
    <property type="evidence" value="ECO:0007669"/>
    <property type="project" value="InterPro"/>
</dbReference>
<dbReference type="SMART" id="SM00382">
    <property type="entry name" value="AAA"/>
    <property type="match status" value="1"/>
</dbReference>
<name>A0A5A9XHN8_9BACT</name>
<dbReference type="AlphaFoldDB" id="A0A5A9XHN8"/>
<evidence type="ECO:0000313" key="2">
    <source>
        <dbReference type="EMBL" id="KAA0891609.1"/>
    </source>
</evidence>
<dbReference type="Pfam" id="PF13401">
    <property type="entry name" value="AAA_22"/>
    <property type="match status" value="1"/>
</dbReference>
<accession>A0A5A9XHN8</accession>
<dbReference type="Gene3D" id="3.40.50.300">
    <property type="entry name" value="P-loop containing nucleotide triphosphate hydrolases"/>
    <property type="match status" value="1"/>
</dbReference>
<proteinExistence type="predicted"/>
<comment type="caution">
    <text evidence="2">The sequence shown here is derived from an EMBL/GenBank/DDBJ whole genome shotgun (WGS) entry which is preliminary data.</text>
</comment>
<feature type="domain" description="AAA+ ATPase" evidence="1">
    <location>
        <begin position="42"/>
        <end position="196"/>
    </location>
</feature>
<dbReference type="OrthoDB" id="9779230at2"/>
<dbReference type="SUPFAM" id="SSF52540">
    <property type="entry name" value="P-loop containing nucleoside triphosphate hydrolases"/>
    <property type="match status" value="1"/>
</dbReference>
<dbReference type="EMBL" id="SRSD01000005">
    <property type="protein sequence ID" value="KAA0891609.1"/>
    <property type="molecule type" value="Genomic_DNA"/>
</dbReference>